<dbReference type="Proteomes" id="UP001430953">
    <property type="component" value="Unassembled WGS sequence"/>
</dbReference>
<name>A0AAW2G7I8_9HYME</name>
<keyword evidence="2" id="KW-1185">Reference proteome</keyword>
<accession>A0AAW2G7I8</accession>
<organism evidence="1 2">
    <name type="scientific">Cardiocondyla obscurior</name>
    <dbReference type="NCBI Taxonomy" id="286306"/>
    <lineage>
        <taxon>Eukaryota</taxon>
        <taxon>Metazoa</taxon>
        <taxon>Ecdysozoa</taxon>
        <taxon>Arthropoda</taxon>
        <taxon>Hexapoda</taxon>
        <taxon>Insecta</taxon>
        <taxon>Pterygota</taxon>
        <taxon>Neoptera</taxon>
        <taxon>Endopterygota</taxon>
        <taxon>Hymenoptera</taxon>
        <taxon>Apocrita</taxon>
        <taxon>Aculeata</taxon>
        <taxon>Formicoidea</taxon>
        <taxon>Formicidae</taxon>
        <taxon>Myrmicinae</taxon>
        <taxon>Cardiocondyla</taxon>
    </lineage>
</organism>
<proteinExistence type="predicted"/>
<reference evidence="1 2" key="1">
    <citation type="submission" date="2023-03" db="EMBL/GenBank/DDBJ databases">
        <title>High recombination rates correlate with genetic variation in Cardiocondyla obscurior ants.</title>
        <authorList>
            <person name="Errbii M."/>
        </authorList>
    </citation>
    <scope>NUCLEOTIDE SEQUENCE [LARGE SCALE GENOMIC DNA]</scope>
    <source>
        <strain evidence="1">Alpha-2009</strain>
        <tissue evidence="1">Whole body</tissue>
    </source>
</reference>
<protein>
    <submittedName>
        <fullName evidence="1">Uncharacterized protein</fullName>
    </submittedName>
</protein>
<evidence type="ECO:0000313" key="2">
    <source>
        <dbReference type="Proteomes" id="UP001430953"/>
    </source>
</evidence>
<gene>
    <name evidence="1" type="ORF">PUN28_006201</name>
</gene>
<dbReference type="EMBL" id="JADYXP020000005">
    <property type="protein sequence ID" value="KAL0124206.1"/>
    <property type="molecule type" value="Genomic_DNA"/>
</dbReference>
<sequence>MSLKLLGIYRSSTNNYHGTKCEPKEREPTVITIERRIFRLDTRETSMLLYWTEHRSRSTIETCEFRNAILFKGQLFQRLVTLYDRSFFSF</sequence>
<dbReference type="AlphaFoldDB" id="A0AAW2G7I8"/>
<comment type="caution">
    <text evidence="1">The sequence shown here is derived from an EMBL/GenBank/DDBJ whole genome shotgun (WGS) entry which is preliminary data.</text>
</comment>
<evidence type="ECO:0000313" key="1">
    <source>
        <dbReference type="EMBL" id="KAL0124206.1"/>
    </source>
</evidence>